<dbReference type="CDD" id="cd07361">
    <property type="entry name" value="MEMO_like"/>
    <property type="match status" value="1"/>
</dbReference>
<sequence length="273" mass="29832">MHTDKLIRSALLPGIFYPADPEQLKSEVRMLAMQTEQMPHSGCAIISPHGSFRYSGLLAAKAWGSLVGANPSIIILAGPAHLPYEEGVFLPESSQFDIPGAVLNVDVSFAEYLLARIPELKKNDLVHLEEHSIEMQLPFAEHFFPGVPILPFIVSGRDEKTVATVEQLFEEIRVCVENQGVLILSSDLAVSNTPEECDKLSNEFIAALSCGSTASFSAHDVSRHSFCGEPAIRAFRHAYPESKSRLLAYANSAPFREGSDELVVGYGAISFSR</sequence>
<dbReference type="EMBL" id="FWDM01000002">
    <property type="protein sequence ID" value="SLM09870.1"/>
    <property type="molecule type" value="Genomic_DNA"/>
</dbReference>
<gene>
    <name evidence="2" type="ORF">SPIROBIBN47_100100</name>
</gene>
<comment type="similarity">
    <text evidence="1">Belongs to the MEMO1 family.</text>
</comment>
<dbReference type="PANTHER" id="PTHR11060:SF0">
    <property type="entry name" value="PROTEIN MEMO1"/>
    <property type="match status" value="1"/>
</dbReference>
<dbReference type="Pfam" id="PF01875">
    <property type="entry name" value="Memo"/>
    <property type="match status" value="1"/>
</dbReference>
<reference evidence="2" key="1">
    <citation type="submission" date="2017-02" db="EMBL/GenBank/DDBJ databases">
        <authorList>
            <person name="Regsiter A."/>
            <person name="William W."/>
        </authorList>
    </citation>
    <scope>NUCLEOTIDE SEQUENCE</scope>
    <source>
        <strain evidence="2">Bib</strain>
    </source>
</reference>
<dbReference type="InterPro" id="IPR002737">
    <property type="entry name" value="MEMO1_fam"/>
</dbReference>
<dbReference type="PANTHER" id="PTHR11060">
    <property type="entry name" value="PROTEIN MEMO1"/>
    <property type="match status" value="1"/>
</dbReference>
<proteinExistence type="inferred from homology"/>
<protein>
    <submittedName>
        <fullName evidence="2">Putative MEMO1 family protein Asulf_00361</fullName>
    </submittedName>
</protein>
<dbReference type="AlphaFoldDB" id="A0A3P3XFH2"/>
<evidence type="ECO:0000313" key="2">
    <source>
        <dbReference type="EMBL" id="SLM09870.1"/>
    </source>
</evidence>
<dbReference type="Gene3D" id="3.40.830.10">
    <property type="entry name" value="LigB-like"/>
    <property type="match status" value="1"/>
</dbReference>
<accession>A0A3P3XFH2</accession>
<organism evidence="2">
    <name type="scientific">uncultured spirochete</name>
    <dbReference type="NCBI Taxonomy" id="156406"/>
    <lineage>
        <taxon>Bacteria</taxon>
        <taxon>Pseudomonadati</taxon>
        <taxon>Spirochaetota</taxon>
        <taxon>Spirochaetia</taxon>
        <taxon>Spirochaetales</taxon>
        <taxon>environmental samples</taxon>
    </lineage>
</organism>
<name>A0A3P3XFH2_9SPIR</name>
<evidence type="ECO:0000256" key="1">
    <source>
        <dbReference type="ARBA" id="ARBA00006315"/>
    </source>
</evidence>
<dbReference type="NCBIfam" id="TIGR04336">
    <property type="entry name" value="AmmeMemoSam_B"/>
    <property type="match status" value="1"/>
</dbReference>